<evidence type="ECO:0000313" key="2">
    <source>
        <dbReference type="Proteomes" id="UP000314987"/>
    </source>
</evidence>
<dbReference type="AlphaFoldDB" id="A0A4X2KBX3"/>
<dbReference type="Proteomes" id="UP000314987">
    <property type="component" value="Unassembled WGS sequence"/>
</dbReference>
<organism evidence="1 2">
    <name type="scientific">Vombatus ursinus</name>
    <name type="common">Common wombat</name>
    <dbReference type="NCBI Taxonomy" id="29139"/>
    <lineage>
        <taxon>Eukaryota</taxon>
        <taxon>Metazoa</taxon>
        <taxon>Chordata</taxon>
        <taxon>Craniata</taxon>
        <taxon>Vertebrata</taxon>
        <taxon>Euteleostomi</taxon>
        <taxon>Mammalia</taxon>
        <taxon>Metatheria</taxon>
        <taxon>Diprotodontia</taxon>
        <taxon>Vombatidae</taxon>
        <taxon>Vombatus</taxon>
    </lineage>
</organism>
<reference evidence="2" key="1">
    <citation type="submission" date="2018-12" db="EMBL/GenBank/DDBJ databases">
        <authorList>
            <person name="Yazar S."/>
        </authorList>
    </citation>
    <scope>NUCLEOTIDE SEQUENCE [LARGE SCALE GENOMIC DNA]</scope>
</reference>
<dbReference type="OMA" id="EYRANCI"/>
<keyword evidence="2" id="KW-1185">Reference proteome</keyword>
<reference evidence="1" key="2">
    <citation type="submission" date="2025-08" db="UniProtKB">
        <authorList>
            <consortium name="Ensembl"/>
        </authorList>
    </citation>
    <scope>IDENTIFICATION</scope>
</reference>
<proteinExistence type="predicted"/>
<evidence type="ECO:0000313" key="1">
    <source>
        <dbReference type="Ensembl" id="ENSVURP00010006665.1"/>
    </source>
</evidence>
<name>A0A4X2KBX3_VOMUR</name>
<accession>A0A4X2KBX3</accession>
<dbReference type="Pfam" id="PF03232">
    <property type="entry name" value="COQ7"/>
    <property type="match status" value="1"/>
</dbReference>
<reference evidence="1" key="3">
    <citation type="submission" date="2025-09" db="UniProtKB">
        <authorList>
            <consortium name="Ensembl"/>
        </authorList>
    </citation>
    <scope>IDENTIFICATION</scope>
</reference>
<sequence length="102" mass="11601">MGCSGAAMASWLWRLYSGAQRFPSSCARSSSIRFCSTGLTYENIKHATIDHVLQVHRAEEYRANCIYAEEIGVLGRTNVKSVIQKMWHQEKRIQKSMKNSFG</sequence>
<dbReference type="Ensembl" id="ENSVURT00010007526.1">
    <property type="protein sequence ID" value="ENSVURP00010006665.1"/>
    <property type="gene ID" value="ENSVURG00010005176.1"/>
</dbReference>
<dbReference type="STRING" id="29139.ENSVURP00010006665"/>
<protein>
    <submittedName>
        <fullName evidence="1">Uncharacterized protein</fullName>
    </submittedName>
</protein>